<evidence type="ECO:0000313" key="3">
    <source>
        <dbReference type="EMBL" id="GMK57271.1"/>
    </source>
</evidence>
<protein>
    <submittedName>
        <fullName evidence="3">Uncharacterized protein</fullName>
    </submittedName>
</protein>
<keyword evidence="2" id="KW-0472">Membrane</keyword>
<keyword evidence="2" id="KW-1133">Transmembrane helix</keyword>
<feature type="region of interest" description="Disordered" evidence="1">
    <location>
        <begin position="1"/>
        <end position="38"/>
    </location>
</feature>
<proteinExistence type="predicted"/>
<comment type="caution">
    <text evidence="3">The sequence shown here is derived from an EMBL/GenBank/DDBJ whole genome shotgun (WGS) entry which is preliminary data.</text>
</comment>
<evidence type="ECO:0000256" key="1">
    <source>
        <dbReference type="SAM" id="MobiDB-lite"/>
    </source>
</evidence>
<evidence type="ECO:0000313" key="4">
    <source>
        <dbReference type="Proteomes" id="UP001222932"/>
    </source>
</evidence>
<dbReference type="EMBL" id="BTCM01000004">
    <property type="protein sequence ID" value="GMK57271.1"/>
    <property type="molecule type" value="Genomic_DNA"/>
</dbReference>
<accession>A0AAD3TVF7</accession>
<sequence length="252" mass="27514">MPPDDDGLPTPALKHRHAPPPPPTSQAPSASSSPDTSLSSTTIVALGMGFIGAALFIVALTVLLRVWAVYRVTRRERARGEHATFRDMWRRYGGAWGLMFGPEETDTWTAVRARRHKLGPEPKMWDVDVAKLEPKDEFDLDNEASQPLAAAPYYASGASLPECAFSVLVVMPSPSHPPPAHEDDDPPLPDIMLGTTHLQPTIPLADAGIKGDGASDKASEFEYVVTANELLRTRERNVHWTTVWGMDASGRM</sequence>
<gene>
    <name evidence="3" type="ORF">CspeluHIS016_0401050</name>
</gene>
<feature type="transmembrane region" description="Helical" evidence="2">
    <location>
        <begin position="43"/>
        <end position="70"/>
    </location>
</feature>
<dbReference type="Proteomes" id="UP001222932">
    <property type="component" value="Unassembled WGS sequence"/>
</dbReference>
<reference evidence="3" key="1">
    <citation type="journal article" date="2023" name="BMC Genomics">
        <title>Chromosome-level genome assemblies of Cutaneotrichosporon spp. (Trichosporonales, Basidiomycota) reveal imbalanced evolution between nucleotide sequences and chromosome synteny.</title>
        <authorList>
            <person name="Kobayashi Y."/>
            <person name="Kayamori A."/>
            <person name="Aoki K."/>
            <person name="Shiwa Y."/>
            <person name="Matsutani M."/>
            <person name="Fujita N."/>
            <person name="Sugita T."/>
            <person name="Iwasaki W."/>
            <person name="Tanaka N."/>
            <person name="Takashima M."/>
        </authorList>
    </citation>
    <scope>NUCLEOTIDE SEQUENCE</scope>
    <source>
        <strain evidence="3">HIS016</strain>
    </source>
</reference>
<evidence type="ECO:0000256" key="2">
    <source>
        <dbReference type="SAM" id="Phobius"/>
    </source>
</evidence>
<organism evidence="3 4">
    <name type="scientific">Cutaneotrichosporon spelunceum</name>
    <dbReference type="NCBI Taxonomy" id="1672016"/>
    <lineage>
        <taxon>Eukaryota</taxon>
        <taxon>Fungi</taxon>
        <taxon>Dikarya</taxon>
        <taxon>Basidiomycota</taxon>
        <taxon>Agaricomycotina</taxon>
        <taxon>Tremellomycetes</taxon>
        <taxon>Trichosporonales</taxon>
        <taxon>Trichosporonaceae</taxon>
        <taxon>Cutaneotrichosporon</taxon>
    </lineage>
</organism>
<name>A0AAD3TVF7_9TREE</name>
<feature type="compositionally biased region" description="Low complexity" evidence="1">
    <location>
        <begin position="26"/>
        <end position="38"/>
    </location>
</feature>
<reference evidence="3" key="2">
    <citation type="submission" date="2023-06" db="EMBL/GenBank/DDBJ databases">
        <authorList>
            <person name="Kobayashi Y."/>
            <person name="Kayamori A."/>
            <person name="Aoki K."/>
            <person name="Shiwa Y."/>
            <person name="Fujita N."/>
            <person name="Sugita T."/>
            <person name="Iwasaki W."/>
            <person name="Tanaka N."/>
            <person name="Takashima M."/>
        </authorList>
    </citation>
    <scope>NUCLEOTIDE SEQUENCE</scope>
    <source>
        <strain evidence="3">HIS016</strain>
    </source>
</reference>
<keyword evidence="4" id="KW-1185">Reference proteome</keyword>
<dbReference type="AlphaFoldDB" id="A0AAD3TVF7"/>
<keyword evidence="2" id="KW-0812">Transmembrane</keyword>